<dbReference type="RefSeq" id="WP_130629654.1">
    <property type="nucleotide sequence ID" value="NZ_CP036164.1"/>
</dbReference>
<evidence type="ECO:0000313" key="3">
    <source>
        <dbReference type="EMBL" id="QBF46433.1"/>
    </source>
</evidence>
<reference evidence="3 4" key="1">
    <citation type="submission" date="2019-02" db="EMBL/GenBank/DDBJ databases">
        <title>Genomic data mining of an Antarctic deep-sea actinobacterium, Janibacterlimosus P3-3-X1.</title>
        <authorList>
            <person name="Liao L."/>
            <person name="Chen B."/>
        </authorList>
    </citation>
    <scope>NUCLEOTIDE SEQUENCE [LARGE SCALE GENOMIC DNA]</scope>
    <source>
        <strain evidence="3 4">P3-3-X1</strain>
    </source>
</reference>
<dbReference type="KEGG" id="jli:EXU32_09320"/>
<dbReference type="Proteomes" id="UP000290408">
    <property type="component" value="Chromosome"/>
</dbReference>
<evidence type="ECO:0000259" key="2">
    <source>
        <dbReference type="Pfam" id="PF04296"/>
    </source>
</evidence>
<keyword evidence="4" id="KW-1185">Reference proteome</keyword>
<dbReference type="SUPFAM" id="SSF64376">
    <property type="entry name" value="YlxR-like"/>
    <property type="match status" value="1"/>
</dbReference>
<evidence type="ECO:0000256" key="1">
    <source>
        <dbReference type="SAM" id="MobiDB-lite"/>
    </source>
</evidence>
<organism evidence="3 4">
    <name type="scientific">Janibacter limosus</name>
    <dbReference type="NCBI Taxonomy" id="53458"/>
    <lineage>
        <taxon>Bacteria</taxon>
        <taxon>Bacillati</taxon>
        <taxon>Actinomycetota</taxon>
        <taxon>Actinomycetes</taxon>
        <taxon>Micrococcales</taxon>
        <taxon>Intrasporangiaceae</taxon>
        <taxon>Janibacter</taxon>
    </lineage>
</organism>
<accession>A0A4P6MY35</accession>
<dbReference type="PANTHER" id="PTHR34215">
    <property type="entry name" value="BLL0784 PROTEIN"/>
    <property type="match status" value="1"/>
</dbReference>
<dbReference type="InterPro" id="IPR037465">
    <property type="entry name" value="YlxR"/>
</dbReference>
<dbReference type="InterPro" id="IPR035931">
    <property type="entry name" value="YlxR-like_sf"/>
</dbReference>
<name>A0A4P6MY35_9MICO</name>
<dbReference type="AlphaFoldDB" id="A0A4P6MY35"/>
<dbReference type="Pfam" id="PF04296">
    <property type="entry name" value="YlxR"/>
    <property type="match status" value="1"/>
</dbReference>
<dbReference type="InterPro" id="IPR007393">
    <property type="entry name" value="YlxR_dom"/>
</dbReference>
<proteinExistence type="predicted"/>
<protein>
    <submittedName>
        <fullName evidence="3">YlxR family protein</fullName>
    </submittedName>
</protein>
<evidence type="ECO:0000313" key="4">
    <source>
        <dbReference type="Proteomes" id="UP000290408"/>
    </source>
</evidence>
<dbReference type="OrthoDB" id="5244965at2"/>
<dbReference type="EMBL" id="CP036164">
    <property type="protein sequence ID" value="QBF46433.1"/>
    <property type="molecule type" value="Genomic_DNA"/>
</dbReference>
<feature type="domain" description="YlxR" evidence="2">
    <location>
        <begin position="30"/>
        <end position="102"/>
    </location>
</feature>
<gene>
    <name evidence="3" type="ORF">EXU32_09320</name>
</gene>
<dbReference type="Gene3D" id="3.30.1230.10">
    <property type="entry name" value="YlxR-like"/>
    <property type="match status" value="1"/>
</dbReference>
<sequence length="116" mass="12581">MTETDPAGARLSEVDRAGLQSDATPAGPIRTCIGCRGRDSRSTLLRIVVVTDDRGETTAAPDPRKCLPGRGAWLHPDIACLDLAVRRRALSRAFRQRVEGTDALRAWIQDVGSSQQ</sequence>
<feature type="region of interest" description="Disordered" evidence="1">
    <location>
        <begin position="1"/>
        <end position="27"/>
    </location>
</feature>
<dbReference type="PANTHER" id="PTHR34215:SF1">
    <property type="entry name" value="YLXR DOMAIN-CONTAINING PROTEIN"/>
    <property type="match status" value="1"/>
</dbReference>